<evidence type="ECO:0000313" key="1">
    <source>
        <dbReference type="EMBL" id="GCL61763.1"/>
    </source>
</evidence>
<keyword evidence="2" id="KW-1185">Reference proteome</keyword>
<name>A0A480AJW3_9BURK</name>
<dbReference type="InterPro" id="IPR007709">
    <property type="entry name" value="N-FG_amidohydro"/>
</dbReference>
<dbReference type="RefSeq" id="WP_137731537.1">
    <property type="nucleotide sequence ID" value="NZ_BJCL01000002.1"/>
</dbReference>
<dbReference type="InterPro" id="IPR010247">
    <property type="entry name" value="HutG_amidohyd"/>
</dbReference>
<dbReference type="Gene3D" id="3.40.630.40">
    <property type="entry name" value="Zn-dependent exopeptidases"/>
    <property type="match status" value="1"/>
</dbReference>
<gene>
    <name evidence="1" type="primary">hutG</name>
    <name evidence="1" type="ORF">AQPW35_08440</name>
</gene>
<dbReference type="Proteomes" id="UP000301751">
    <property type="component" value="Unassembled WGS sequence"/>
</dbReference>
<dbReference type="OrthoDB" id="8716700at2"/>
<comment type="caution">
    <text evidence="1">The sequence shown here is derived from an EMBL/GenBank/DDBJ whole genome shotgun (WGS) entry which is preliminary data.</text>
</comment>
<organism evidence="1 2">
    <name type="scientific">Pseudaquabacterium pictum</name>
    <dbReference type="NCBI Taxonomy" id="2315236"/>
    <lineage>
        <taxon>Bacteria</taxon>
        <taxon>Pseudomonadati</taxon>
        <taxon>Pseudomonadota</taxon>
        <taxon>Betaproteobacteria</taxon>
        <taxon>Burkholderiales</taxon>
        <taxon>Sphaerotilaceae</taxon>
        <taxon>Pseudaquabacterium</taxon>
    </lineage>
</organism>
<protein>
    <submittedName>
        <fullName evidence="1">N-formylglutamate deformylase</fullName>
    </submittedName>
</protein>
<proteinExistence type="predicted"/>
<dbReference type="Pfam" id="PF05013">
    <property type="entry name" value="FGase"/>
    <property type="match status" value="1"/>
</dbReference>
<evidence type="ECO:0000313" key="2">
    <source>
        <dbReference type="Proteomes" id="UP000301751"/>
    </source>
</evidence>
<accession>A0A480AJW3</accession>
<dbReference type="EMBL" id="BJCL01000002">
    <property type="protein sequence ID" value="GCL61763.1"/>
    <property type="molecule type" value="Genomic_DNA"/>
</dbReference>
<reference evidence="2" key="1">
    <citation type="submission" date="2019-03" db="EMBL/GenBank/DDBJ databases">
        <title>Aquabacterium pictum sp.nov., the first bacteriochlorophyll a-containing freshwater bacterium in the genus Aquabacterium of the class Betaproteobacteria.</title>
        <authorList>
            <person name="Hirose S."/>
            <person name="Tank M."/>
            <person name="Hara E."/>
            <person name="Tamaki H."/>
            <person name="Takaichi S."/>
            <person name="Haruta S."/>
            <person name="Hanada S."/>
        </authorList>
    </citation>
    <scope>NUCLEOTIDE SEQUENCE [LARGE SCALE GENOMIC DNA]</scope>
    <source>
        <strain evidence="2">W35</strain>
    </source>
</reference>
<dbReference type="NCBIfam" id="TIGR02017">
    <property type="entry name" value="hutG_amidohyd"/>
    <property type="match status" value="1"/>
</dbReference>
<dbReference type="SUPFAM" id="SSF53187">
    <property type="entry name" value="Zn-dependent exopeptidases"/>
    <property type="match status" value="1"/>
</dbReference>
<sequence length="271" mass="29540">MSDAHDTVYTLHRGSRPLLLSLPHVGTALPAALQPRLVPRALAVEDTDWHLERLYGFATALDVSVLVPRHSRYLVDLNRPPENAPMYPGVNNTGLCPATFFTGEPLYQPGQAPDGAEVAQRVAAYWRPYHDALAAELARLRAAHGQVVLFDGHSIRSELPWLFDGRLPDLNLGTASGSSCAPALREALAGVLAGQSTYTVAVDGRFKGGHITRFYGRPAAGMHAVQLEMTWRCYMEEAPPFAWHDGRAAQVQPLLKQLVQAMLDFAEDGAA</sequence>
<dbReference type="AlphaFoldDB" id="A0A480AJW3"/>